<keyword evidence="6" id="KW-1185">Reference proteome</keyword>
<accession>A0ABS2Q0U6</accession>
<dbReference type="EMBL" id="JAFBER010000011">
    <property type="protein sequence ID" value="MBM7645756.1"/>
    <property type="molecule type" value="Genomic_DNA"/>
</dbReference>
<dbReference type="PANTHER" id="PTHR33164:SF43">
    <property type="entry name" value="HTH-TYPE TRANSCRIPTIONAL REPRESSOR YETL"/>
    <property type="match status" value="1"/>
</dbReference>
<protein>
    <submittedName>
        <fullName evidence="5">DNA-binding MarR family transcriptional regulator</fullName>
    </submittedName>
</protein>
<keyword evidence="3" id="KW-0804">Transcription</keyword>
<dbReference type="InterPro" id="IPR000835">
    <property type="entry name" value="HTH_MarR-typ"/>
</dbReference>
<sequence length="143" mass="16547">MGNYEKVHQIMKSFKEVNRALYYMLLEESDELNLTVIQFQVLYFLDQSPNASLGQLSEELLVGNSTMSGIVERLVKAGLIERERSASDRRTLTMRLTPKGNKKKDEAYQLLKERLSGLLEMPDKEIEFLLKVHQDILDKLKRG</sequence>
<dbReference type="InterPro" id="IPR036388">
    <property type="entry name" value="WH-like_DNA-bd_sf"/>
</dbReference>
<dbReference type="PROSITE" id="PS50995">
    <property type="entry name" value="HTH_MARR_2"/>
    <property type="match status" value="1"/>
</dbReference>
<gene>
    <name evidence="5" type="ORF">JOD45_001975</name>
</gene>
<organism evidence="5 6">
    <name type="scientific">Scopulibacillus daqui</name>
    <dbReference type="NCBI Taxonomy" id="1469162"/>
    <lineage>
        <taxon>Bacteria</taxon>
        <taxon>Bacillati</taxon>
        <taxon>Bacillota</taxon>
        <taxon>Bacilli</taxon>
        <taxon>Bacillales</taxon>
        <taxon>Sporolactobacillaceae</taxon>
        <taxon>Scopulibacillus</taxon>
    </lineage>
</organism>
<dbReference type="InterPro" id="IPR023187">
    <property type="entry name" value="Tscrpt_reg_MarR-type_CS"/>
</dbReference>
<dbReference type="PROSITE" id="PS01117">
    <property type="entry name" value="HTH_MARR_1"/>
    <property type="match status" value="1"/>
</dbReference>
<reference evidence="5 6" key="1">
    <citation type="submission" date="2021-01" db="EMBL/GenBank/DDBJ databases">
        <title>Genomic Encyclopedia of Type Strains, Phase IV (KMG-IV): sequencing the most valuable type-strain genomes for metagenomic binning, comparative biology and taxonomic classification.</title>
        <authorList>
            <person name="Goeker M."/>
        </authorList>
    </citation>
    <scope>NUCLEOTIDE SEQUENCE [LARGE SCALE GENOMIC DNA]</scope>
    <source>
        <strain evidence="5 6">DSM 28236</strain>
    </source>
</reference>
<dbReference type="Gene3D" id="1.10.10.10">
    <property type="entry name" value="Winged helix-like DNA-binding domain superfamily/Winged helix DNA-binding domain"/>
    <property type="match status" value="1"/>
</dbReference>
<name>A0ABS2Q0U6_9BACL</name>
<dbReference type="PRINTS" id="PR00598">
    <property type="entry name" value="HTHMARR"/>
</dbReference>
<dbReference type="SMART" id="SM00347">
    <property type="entry name" value="HTH_MARR"/>
    <property type="match status" value="1"/>
</dbReference>
<evidence type="ECO:0000259" key="4">
    <source>
        <dbReference type="PROSITE" id="PS50995"/>
    </source>
</evidence>
<dbReference type="Pfam" id="PF12802">
    <property type="entry name" value="MarR_2"/>
    <property type="match status" value="1"/>
</dbReference>
<evidence type="ECO:0000256" key="2">
    <source>
        <dbReference type="ARBA" id="ARBA00023125"/>
    </source>
</evidence>
<proteinExistence type="predicted"/>
<dbReference type="SUPFAM" id="SSF46785">
    <property type="entry name" value="Winged helix' DNA-binding domain"/>
    <property type="match status" value="1"/>
</dbReference>
<evidence type="ECO:0000256" key="3">
    <source>
        <dbReference type="ARBA" id="ARBA00023163"/>
    </source>
</evidence>
<dbReference type="RefSeq" id="WP_380896731.1">
    <property type="nucleotide sequence ID" value="NZ_JBHLTV010000004.1"/>
</dbReference>
<dbReference type="InterPro" id="IPR036390">
    <property type="entry name" value="WH_DNA-bd_sf"/>
</dbReference>
<feature type="domain" description="HTH marR-type" evidence="4">
    <location>
        <begin position="7"/>
        <end position="138"/>
    </location>
</feature>
<dbReference type="PANTHER" id="PTHR33164">
    <property type="entry name" value="TRANSCRIPTIONAL REGULATOR, MARR FAMILY"/>
    <property type="match status" value="1"/>
</dbReference>
<evidence type="ECO:0000313" key="5">
    <source>
        <dbReference type="EMBL" id="MBM7645756.1"/>
    </source>
</evidence>
<keyword evidence="2 5" id="KW-0238">DNA-binding</keyword>
<dbReference type="InterPro" id="IPR039422">
    <property type="entry name" value="MarR/SlyA-like"/>
</dbReference>
<keyword evidence="1" id="KW-0805">Transcription regulation</keyword>
<dbReference type="GO" id="GO:0003677">
    <property type="term" value="F:DNA binding"/>
    <property type="evidence" value="ECO:0007669"/>
    <property type="project" value="UniProtKB-KW"/>
</dbReference>
<comment type="caution">
    <text evidence="5">The sequence shown here is derived from an EMBL/GenBank/DDBJ whole genome shotgun (WGS) entry which is preliminary data.</text>
</comment>
<dbReference type="Proteomes" id="UP000808914">
    <property type="component" value="Unassembled WGS sequence"/>
</dbReference>
<evidence type="ECO:0000256" key="1">
    <source>
        <dbReference type="ARBA" id="ARBA00023015"/>
    </source>
</evidence>
<evidence type="ECO:0000313" key="6">
    <source>
        <dbReference type="Proteomes" id="UP000808914"/>
    </source>
</evidence>